<accession>A0A151IMV8</accession>
<gene>
    <name evidence="2" type="ORF">ALC62_02764</name>
</gene>
<feature type="chain" id="PRO_5007582226" description="Secreted protein" evidence="1">
    <location>
        <begin position="25"/>
        <end position="102"/>
    </location>
</feature>
<protein>
    <recommendedName>
        <fullName evidence="4">Secreted protein</fullName>
    </recommendedName>
</protein>
<dbReference type="EMBL" id="KQ977019">
    <property type="protein sequence ID" value="KYN06272.1"/>
    <property type="molecule type" value="Genomic_DNA"/>
</dbReference>
<dbReference type="Proteomes" id="UP000078542">
    <property type="component" value="Unassembled WGS sequence"/>
</dbReference>
<dbReference type="AlphaFoldDB" id="A0A151IMV8"/>
<evidence type="ECO:0000313" key="2">
    <source>
        <dbReference type="EMBL" id="KYN06272.1"/>
    </source>
</evidence>
<proteinExistence type="predicted"/>
<evidence type="ECO:0000256" key="1">
    <source>
        <dbReference type="SAM" id="SignalP"/>
    </source>
</evidence>
<evidence type="ECO:0008006" key="4">
    <source>
        <dbReference type="Google" id="ProtNLM"/>
    </source>
</evidence>
<keyword evidence="1" id="KW-0732">Signal</keyword>
<feature type="signal peptide" evidence="1">
    <location>
        <begin position="1"/>
        <end position="24"/>
    </location>
</feature>
<name>A0A151IMV8_9HYME</name>
<organism evidence="2 3">
    <name type="scientific">Cyphomyrmex costatus</name>
    <dbReference type="NCBI Taxonomy" id="456900"/>
    <lineage>
        <taxon>Eukaryota</taxon>
        <taxon>Metazoa</taxon>
        <taxon>Ecdysozoa</taxon>
        <taxon>Arthropoda</taxon>
        <taxon>Hexapoda</taxon>
        <taxon>Insecta</taxon>
        <taxon>Pterygota</taxon>
        <taxon>Neoptera</taxon>
        <taxon>Endopterygota</taxon>
        <taxon>Hymenoptera</taxon>
        <taxon>Apocrita</taxon>
        <taxon>Aculeata</taxon>
        <taxon>Formicoidea</taxon>
        <taxon>Formicidae</taxon>
        <taxon>Myrmicinae</taxon>
        <taxon>Cyphomyrmex</taxon>
    </lineage>
</organism>
<sequence>MSRKALAYSLSLLFSKLFMRTLDSQLYDSGKHVFGTTPCLVIRFTIMSHWPPSQVGSVNRKLTKRPSTGSLRFAVFTILCRKLALSLNLMGEDMVSLLQDLS</sequence>
<evidence type="ECO:0000313" key="3">
    <source>
        <dbReference type="Proteomes" id="UP000078542"/>
    </source>
</evidence>
<keyword evidence="3" id="KW-1185">Reference proteome</keyword>
<reference evidence="2 3" key="1">
    <citation type="submission" date="2016-03" db="EMBL/GenBank/DDBJ databases">
        <title>Cyphomyrmex costatus WGS genome.</title>
        <authorList>
            <person name="Nygaard S."/>
            <person name="Hu H."/>
            <person name="Boomsma J."/>
            <person name="Zhang G."/>
        </authorList>
    </citation>
    <scope>NUCLEOTIDE SEQUENCE [LARGE SCALE GENOMIC DNA]</scope>
    <source>
        <strain evidence="2">MS0001</strain>
        <tissue evidence="2">Whole body</tissue>
    </source>
</reference>